<dbReference type="Proteomes" id="UP000017396">
    <property type="component" value="Chromosome"/>
</dbReference>
<keyword evidence="5" id="KW-0997">Cell inner membrane</keyword>
<evidence type="ECO:0000313" key="7">
    <source>
        <dbReference type="EMBL" id="AGY58459.1"/>
    </source>
</evidence>
<keyword evidence="4 5" id="KW-0472">Membrane</keyword>
<dbReference type="InterPro" id="IPR002033">
    <property type="entry name" value="TatC"/>
</dbReference>
<accession>U5QLI1</accession>
<protein>
    <recommendedName>
        <fullName evidence="5">Sec-independent protein translocase protein TatC</fullName>
    </recommendedName>
</protein>
<gene>
    <name evidence="5 7" type="primary">tatC</name>
    <name evidence="7" type="ORF">GKIL_2213</name>
</gene>
<dbReference type="GO" id="GO:0043953">
    <property type="term" value="P:protein transport by the Tat complex"/>
    <property type="evidence" value="ECO:0007669"/>
    <property type="project" value="UniProtKB-UniRule"/>
</dbReference>
<sequence>MTAIRPDPQQEEQQPPDAAGLSEPTEENEFPDEVEMTLSEHLEELRTRIFWALGAFLVATIGCFVFVGPIVQLLQKPAGTAVKFIQTVPGEYFFVSFKVAGYCGLLIAAPVILYQVIRFVLPGLSRRERKFLLPIVSGSSVLFVLGIVFAYFVLAPAALLFFVSYGANVVEQTWTIERYFDLMFFMLLSSGIVFQLPILQVLLGVTGIVSSARMFSVWRYVALLAVVVGAVVTPSTDPLTQSLLAGAVTGLYFGGATTVRLLGK</sequence>
<comment type="subcellular location">
    <subcellularLocation>
        <location evidence="5">Cell inner membrane</location>
        <topology evidence="5">Multi-pass membrane protein</topology>
    </subcellularLocation>
    <subcellularLocation>
        <location evidence="1">Membrane</location>
        <topology evidence="1">Multi-pass membrane protein</topology>
    </subcellularLocation>
</comment>
<feature type="transmembrane region" description="Helical" evidence="5">
    <location>
        <begin position="141"/>
        <end position="163"/>
    </location>
</feature>
<comment type="function">
    <text evidence="5">Part of the twin-arginine translocation (Tat) system that transports large folded proteins containing a characteristic twin-arginine motif in their signal peptide across membranes.</text>
</comment>
<dbReference type="PATRIC" id="fig|1183438.3.peg.2172"/>
<keyword evidence="2 5" id="KW-0812">Transmembrane</keyword>
<keyword evidence="3 5" id="KW-1133">Transmembrane helix</keyword>
<dbReference type="PRINTS" id="PR01840">
    <property type="entry name" value="TATCFAMILY"/>
</dbReference>
<evidence type="ECO:0000256" key="1">
    <source>
        <dbReference type="ARBA" id="ARBA00004141"/>
    </source>
</evidence>
<keyword evidence="5" id="KW-0813">Transport</keyword>
<evidence type="ECO:0000313" key="8">
    <source>
        <dbReference type="Proteomes" id="UP000017396"/>
    </source>
</evidence>
<evidence type="ECO:0000256" key="5">
    <source>
        <dbReference type="HAMAP-Rule" id="MF_00902"/>
    </source>
</evidence>
<dbReference type="GO" id="GO:0033281">
    <property type="term" value="C:TAT protein transport complex"/>
    <property type="evidence" value="ECO:0007669"/>
    <property type="project" value="UniProtKB-UniRule"/>
</dbReference>
<reference evidence="7 8" key="1">
    <citation type="journal article" date="2013" name="PLoS ONE">
        <title>Cultivation and Complete Genome Sequencing of Gloeobacter kilaueensis sp. nov., from a Lava Cave in Kilauea Caldera, Hawai'i.</title>
        <authorList>
            <person name="Saw J.H."/>
            <person name="Schatz M."/>
            <person name="Brown M.V."/>
            <person name="Kunkel D.D."/>
            <person name="Foster J.S."/>
            <person name="Shick H."/>
            <person name="Christensen S."/>
            <person name="Hou S."/>
            <person name="Wan X."/>
            <person name="Donachie S.P."/>
        </authorList>
    </citation>
    <scope>NUCLEOTIDE SEQUENCE [LARGE SCALE GENOMIC DNA]</scope>
    <source>
        <strain evidence="8">JS</strain>
    </source>
</reference>
<dbReference type="STRING" id="1183438.GKIL_2213"/>
<feature type="region of interest" description="Disordered" evidence="6">
    <location>
        <begin position="1"/>
        <end position="30"/>
    </location>
</feature>
<feature type="transmembrane region" description="Helical" evidence="5">
    <location>
        <begin position="49"/>
        <end position="71"/>
    </location>
</feature>
<dbReference type="RefSeq" id="WP_023173613.1">
    <property type="nucleotide sequence ID" value="NC_022600.1"/>
</dbReference>
<dbReference type="AlphaFoldDB" id="U5QLI1"/>
<evidence type="ECO:0000256" key="6">
    <source>
        <dbReference type="SAM" id="MobiDB-lite"/>
    </source>
</evidence>
<comment type="similarity">
    <text evidence="5">Belongs to the TatC family.</text>
</comment>
<feature type="transmembrane region" description="Helical" evidence="5">
    <location>
        <begin position="217"/>
        <end position="236"/>
    </location>
</feature>
<dbReference type="KEGG" id="glj:GKIL_2213"/>
<dbReference type="PANTHER" id="PTHR30371">
    <property type="entry name" value="SEC-INDEPENDENT PROTEIN TRANSLOCASE PROTEIN TATC"/>
    <property type="match status" value="1"/>
</dbReference>
<organism evidence="7 8">
    <name type="scientific">Gloeobacter kilaueensis (strain ATCC BAA-2537 / CCAP 1431/1 / ULC 316 / JS1)</name>
    <dbReference type="NCBI Taxonomy" id="1183438"/>
    <lineage>
        <taxon>Bacteria</taxon>
        <taxon>Bacillati</taxon>
        <taxon>Cyanobacteriota</taxon>
        <taxon>Cyanophyceae</taxon>
        <taxon>Gloeobacterales</taxon>
        <taxon>Gloeobacteraceae</taxon>
        <taxon>Gloeobacter</taxon>
    </lineage>
</organism>
<proteinExistence type="inferred from homology"/>
<dbReference type="NCBIfam" id="TIGR00945">
    <property type="entry name" value="tatC"/>
    <property type="match status" value="1"/>
</dbReference>
<evidence type="ECO:0000256" key="4">
    <source>
        <dbReference type="ARBA" id="ARBA00023136"/>
    </source>
</evidence>
<dbReference type="PANTHER" id="PTHR30371:SF0">
    <property type="entry name" value="SEC-INDEPENDENT PROTEIN TRANSLOCASE PROTEIN TATC, CHLOROPLASTIC-RELATED"/>
    <property type="match status" value="1"/>
</dbReference>
<comment type="subunit">
    <text evidence="5">Forms a complex with TatA.</text>
</comment>
<dbReference type="Pfam" id="PF00902">
    <property type="entry name" value="TatC"/>
    <property type="match status" value="1"/>
</dbReference>
<evidence type="ECO:0000256" key="3">
    <source>
        <dbReference type="ARBA" id="ARBA00022989"/>
    </source>
</evidence>
<feature type="transmembrane region" description="Helical" evidence="5">
    <location>
        <begin position="99"/>
        <end position="121"/>
    </location>
</feature>
<dbReference type="GO" id="GO:0009977">
    <property type="term" value="F:proton motive force dependent protein transmembrane transporter activity"/>
    <property type="evidence" value="ECO:0007669"/>
    <property type="project" value="TreeGrafter"/>
</dbReference>
<dbReference type="OrthoDB" id="9777044at2"/>
<dbReference type="EMBL" id="CP003587">
    <property type="protein sequence ID" value="AGY58459.1"/>
    <property type="molecule type" value="Genomic_DNA"/>
</dbReference>
<keyword evidence="5" id="KW-0811">Translocation</keyword>
<dbReference type="eggNOG" id="COG0805">
    <property type="taxonomic scope" value="Bacteria"/>
</dbReference>
<dbReference type="GO" id="GO:0065002">
    <property type="term" value="P:intracellular protein transmembrane transport"/>
    <property type="evidence" value="ECO:0007669"/>
    <property type="project" value="TreeGrafter"/>
</dbReference>
<keyword evidence="8" id="KW-1185">Reference proteome</keyword>
<feature type="transmembrane region" description="Helical" evidence="5">
    <location>
        <begin position="242"/>
        <end position="262"/>
    </location>
</feature>
<dbReference type="HOGENOM" id="CLU_031942_3_0_3"/>
<keyword evidence="5" id="KW-1003">Cell membrane</keyword>
<keyword evidence="5" id="KW-0653">Protein transport</keyword>
<name>U5QLI1_GLOK1</name>
<evidence type="ECO:0000256" key="2">
    <source>
        <dbReference type="ARBA" id="ARBA00022692"/>
    </source>
</evidence>
<dbReference type="HAMAP" id="MF_00902">
    <property type="entry name" value="TatC"/>
    <property type="match status" value="1"/>
</dbReference>
<feature type="transmembrane region" description="Helical" evidence="5">
    <location>
        <begin position="183"/>
        <end position="205"/>
    </location>
</feature>